<dbReference type="InterPro" id="IPR013098">
    <property type="entry name" value="Ig_I-set"/>
</dbReference>
<feature type="compositionally biased region" description="Low complexity" evidence="3">
    <location>
        <begin position="238"/>
        <end position="251"/>
    </location>
</feature>
<feature type="domain" description="Fibronectin type-III" evidence="6">
    <location>
        <begin position="120"/>
        <end position="213"/>
    </location>
</feature>
<dbReference type="InterPro" id="IPR036179">
    <property type="entry name" value="Ig-like_dom_sf"/>
</dbReference>
<feature type="region of interest" description="Disordered" evidence="3">
    <location>
        <begin position="230"/>
        <end position="254"/>
    </location>
</feature>
<dbReference type="SMART" id="SM00408">
    <property type="entry name" value="IGc2"/>
    <property type="match status" value="1"/>
</dbReference>
<feature type="domain" description="Ig-like" evidence="5">
    <location>
        <begin position="22"/>
        <end position="107"/>
    </location>
</feature>
<dbReference type="PANTHER" id="PTHR24347">
    <property type="entry name" value="SERINE/THREONINE-PROTEIN KINASE"/>
    <property type="match status" value="1"/>
</dbReference>
<dbReference type="PROSITE" id="PS50835">
    <property type="entry name" value="IG_LIKE"/>
    <property type="match status" value="1"/>
</dbReference>
<dbReference type="InterPro" id="IPR011009">
    <property type="entry name" value="Kinase-like_dom_sf"/>
</dbReference>
<dbReference type="SUPFAM" id="SSF48726">
    <property type="entry name" value="Immunoglobulin"/>
    <property type="match status" value="1"/>
</dbReference>
<keyword evidence="2" id="KW-0393">Immunoglobulin domain</keyword>
<comment type="caution">
    <text evidence="7">The sequence shown here is derived from an EMBL/GenBank/DDBJ whole genome shotgun (WGS) entry which is preliminary data.</text>
</comment>
<dbReference type="SUPFAM" id="SSF49265">
    <property type="entry name" value="Fibronectin type III"/>
    <property type="match status" value="1"/>
</dbReference>
<dbReference type="PROSITE" id="PS50011">
    <property type="entry name" value="PROTEIN_KINASE_DOM"/>
    <property type="match status" value="1"/>
</dbReference>
<dbReference type="InterPro" id="IPR003598">
    <property type="entry name" value="Ig_sub2"/>
</dbReference>
<dbReference type="EMBL" id="JAODUP010000707">
    <property type="protein sequence ID" value="KAK2145039.1"/>
    <property type="molecule type" value="Genomic_DNA"/>
</dbReference>
<evidence type="ECO:0000259" key="6">
    <source>
        <dbReference type="PROSITE" id="PS50853"/>
    </source>
</evidence>
<evidence type="ECO:0000259" key="4">
    <source>
        <dbReference type="PROSITE" id="PS50011"/>
    </source>
</evidence>
<dbReference type="Pfam" id="PF07679">
    <property type="entry name" value="I-set"/>
    <property type="match status" value="1"/>
</dbReference>
<dbReference type="InterPro" id="IPR003961">
    <property type="entry name" value="FN3_dom"/>
</dbReference>
<dbReference type="Pfam" id="PF00041">
    <property type="entry name" value="fn3"/>
    <property type="match status" value="1"/>
</dbReference>
<accession>A0AAD9J2A8</accession>
<evidence type="ECO:0000313" key="8">
    <source>
        <dbReference type="Proteomes" id="UP001208570"/>
    </source>
</evidence>
<feature type="domain" description="Protein kinase" evidence="4">
    <location>
        <begin position="285"/>
        <end position="539"/>
    </location>
</feature>
<dbReference type="SMART" id="SM00060">
    <property type="entry name" value="FN3"/>
    <property type="match status" value="1"/>
</dbReference>
<keyword evidence="8" id="KW-1185">Reference proteome</keyword>
<dbReference type="Gene3D" id="2.60.40.10">
    <property type="entry name" value="Immunoglobulins"/>
    <property type="match status" value="2"/>
</dbReference>
<dbReference type="InterPro" id="IPR000719">
    <property type="entry name" value="Prot_kinase_dom"/>
</dbReference>
<dbReference type="GO" id="GO:0004672">
    <property type="term" value="F:protein kinase activity"/>
    <property type="evidence" value="ECO:0007669"/>
    <property type="project" value="InterPro"/>
</dbReference>
<dbReference type="SUPFAM" id="SSF56112">
    <property type="entry name" value="Protein kinase-like (PK-like)"/>
    <property type="match status" value="1"/>
</dbReference>
<evidence type="ECO:0000256" key="1">
    <source>
        <dbReference type="ARBA" id="ARBA00023157"/>
    </source>
</evidence>
<dbReference type="Gene3D" id="1.10.510.10">
    <property type="entry name" value="Transferase(Phosphotransferase) domain 1"/>
    <property type="match status" value="1"/>
</dbReference>
<organism evidence="7 8">
    <name type="scientific">Paralvinella palmiformis</name>
    <dbReference type="NCBI Taxonomy" id="53620"/>
    <lineage>
        <taxon>Eukaryota</taxon>
        <taxon>Metazoa</taxon>
        <taxon>Spiralia</taxon>
        <taxon>Lophotrochozoa</taxon>
        <taxon>Annelida</taxon>
        <taxon>Polychaeta</taxon>
        <taxon>Sedentaria</taxon>
        <taxon>Canalipalpata</taxon>
        <taxon>Terebellida</taxon>
        <taxon>Terebelliformia</taxon>
        <taxon>Alvinellidae</taxon>
        <taxon>Paralvinella</taxon>
    </lineage>
</organism>
<evidence type="ECO:0000259" key="5">
    <source>
        <dbReference type="PROSITE" id="PS50835"/>
    </source>
</evidence>
<evidence type="ECO:0000256" key="2">
    <source>
        <dbReference type="ARBA" id="ARBA00023319"/>
    </source>
</evidence>
<dbReference type="CDD" id="cd00063">
    <property type="entry name" value="FN3"/>
    <property type="match status" value="1"/>
</dbReference>
<evidence type="ECO:0000256" key="3">
    <source>
        <dbReference type="SAM" id="MobiDB-lite"/>
    </source>
</evidence>
<keyword evidence="1" id="KW-1015">Disulfide bond</keyword>
<dbReference type="Gene3D" id="3.30.200.20">
    <property type="entry name" value="Phosphorylase Kinase, domain 1"/>
    <property type="match status" value="1"/>
</dbReference>
<dbReference type="InterPro" id="IPR013783">
    <property type="entry name" value="Ig-like_fold"/>
</dbReference>
<protein>
    <submittedName>
        <fullName evidence="7">Uncharacterized protein</fullName>
    </submittedName>
</protein>
<evidence type="ECO:0000313" key="7">
    <source>
        <dbReference type="EMBL" id="KAK2145039.1"/>
    </source>
</evidence>
<dbReference type="FunFam" id="2.60.40.10:FF:000032">
    <property type="entry name" value="palladin isoform X1"/>
    <property type="match status" value="1"/>
</dbReference>
<name>A0AAD9J2A8_9ANNE</name>
<dbReference type="AlphaFoldDB" id="A0AAD9J2A8"/>
<dbReference type="PROSITE" id="PS50853">
    <property type="entry name" value="FN3"/>
    <property type="match status" value="1"/>
</dbReference>
<proteinExistence type="predicted"/>
<gene>
    <name evidence="7" type="ORF">LSH36_707g01145</name>
</gene>
<sequence>MLTTARSWNCDPPQKRELICFPPIFKEKIKDKAYNVGDSCTLRVHVIGNPPPILSWYRNEELLSTGGRVRISASSEEGAHSLTVLQTKPNDFGVYKCVARNKYGTVTCRARMLCGDNPSRPGRPHVTKVSDAEAFMIWEEPESDGNSHIQAYKVDWFKPGEQRWTTATYCIDECALIKGLKPDTSYRFRVSAINAFGISPYSWASVEVRTKRKGADPIEIEEETKRILLRSRQATNRPSPESSPLSSPRGSMTDLTEEALDRKAKDHGVLDREIMIQEIEPERFLAFGSDVWRGRYTLVKNVKPKQGRKIRRVAKILCYDEFNPDDSLREYEMLKGIRQRHIVRLHEAFLHNNFVYLIFEKLYGENVARSLSLKNKYNEHHVSSIIKQVLDALQFLHHIGIVHLNLQPDNVIMVSRRRFDIKLIDFGRARKITSFDGVKVPREGTADFMAPEMVDRELVGVAADIWGVGLLAFVLLSGVSPFEGDLDEDTFANIIHVRYDAHSLYHNVTKYALKFIYQTLKRNPKARLMTEEALDHRWLMLNAPMVKVRKAAVFPTDKLRLFEENYIKRRLAGRAPPERLMNAYGIGLSFSSDEEGDDWLRNGSKY</sequence>
<dbReference type="Proteomes" id="UP001208570">
    <property type="component" value="Unassembled WGS sequence"/>
</dbReference>
<dbReference type="InterPro" id="IPR036116">
    <property type="entry name" value="FN3_sf"/>
</dbReference>
<reference evidence="7" key="1">
    <citation type="journal article" date="2023" name="Mol. Biol. Evol.">
        <title>Third-Generation Sequencing Reveals the Adaptive Role of the Epigenome in Three Deep-Sea Polychaetes.</title>
        <authorList>
            <person name="Perez M."/>
            <person name="Aroh O."/>
            <person name="Sun Y."/>
            <person name="Lan Y."/>
            <person name="Juniper S.K."/>
            <person name="Young C.R."/>
            <person name="Angers B."/>
            <person name="Qian P.Y."/>
        </authorList>
    </citation>
    <scope>NUCLEOTIDE SEQUENCE</scope>
    <source>
        <strain evidence="7">P08H-3</strain>
    </source>
</reference>
<dbReference type="Pfam" id="PF00069">
    <property type="entry name" value="Pkinase"/>
    <property type="match status" value="1"/>
</dbReference>
<dbReference type="InterPro" id="IPR007110">
    <property type="entry name" value="Ig-like_dom"/>
</dbReference>
<dbReference type="GO" id="GO:0005524">
    <property type="term" value="F:ATP binding"/>
    <property type="evidence" value="ECO:0007669"/>
    <property type="project" value="InterPro"/>
</dbReference>